<comment type="caution">
    <text evidence="1">The sequence shown here is derived from an EMBL/GenBank/DDBJ whole genome shotgun (WGS) entry which is preliminary data.</text>
</comment>
<dbReference type="EMBL" id="JBHSUS010000001">
    <property type="protein sequence ID" value="MFC6440809.1"/>
    <property type="molecule type" value="Genomic_DNA"/>
</dbReference>
<name>A0ABW1XQ48_9ALTE</name>
<gene>
    <name evidence="1" type="ORF">ACFP85_11705</name>
</gene>
<reference evidence="2" key="1">
    <citation type="journal article" date="2019" name="Int. J. Syst. Evol. Microbiol.">
        <title>The Global Catalogue of Microorganisms (GCM) 10K type strain sequencing project: providing services to taxonomists for standard genome sequencing and annotation.</title>
        <authorList>
            <consortium name="The Broad Institute Genomics Platform"/>
            <consortium name="The Broad Institute Genome Sequencing Center for Infectious Disease"/>
            <person name="Wu L."/>
            <person name="Ma J."/>
        </authorList>
    </citation>
    <scope>NUCLEOTIDE SEQUENCE [LARGE SCALE GENOMIC DNA]</scope>
    <source>
        <strain evidence="2">CGMCC 1.16031</strain>
    </source>
</reference>
<proteinExistence type="predicted"/>
<organism evidence="1 2">
    <name type="scientific">Pseudobowmanella zhangzhouensis</name>
    <dbReference type="NCBI Taxonomy" id="1537679"/>
    <lineage>
        <taxon>Bacteria</taxon>
        <taxon>Pseudomonadati</taxon>
        <taxon>Pseudomonadota</taxon>
        <taxon>Gammaproteobacteria</taxon>
        <taxon>Alteromonadales</taxon>
        <taxon>Alteromonadaceae</taxon>
    </lineage>
</organism>
<keyword evidence="2" id="KW-1185">Reference proteome</keyword>
<evidence type="ECO:0000313" key="2">
    <source>
        <dbReference type="Proteomes" id="UP001596364"/>
    </source>
</evidence>
<accession>A0ABW1XQ48</accession>
<sequence length="109" mass="12417">MSDKPFLLSGRNTIIHKQKKYDLIIINGDVEPVLMVNHRGIKEFTGEVPANKRDARMMDSELVDLSSSDIFGEEKILLFIQTINGKEYKIDYSKVGTDAFITVHQESML</sequence>
<dbReference type="Proteomes" id="UP001596364">
    <property type="component" value="Unassembled WGS sequence"/>
</dbReference>
<protein>
    <submittedName>
        <fullName evidence="1">Uncharacterized protein</fullName>
    </submittedName>
</protein>
<evidence type="ECO:0000313" key="1">
    <source>
        <dbReference type="EMBL" id="MFC6440809.1"/>
    </source>
</evidence>
<dbReference type="RefSeq" id="WP_131259722.1">
    <property type="nucleotide sequence ID" value="NZ_JBHSUS010000001.1"/>
</dbReference>